<accession>A0ABV7RAR2</accession>
<comment type="caution">
    <text evidence="1">The sequence shown here is derived from an EMBL/GenBank/DDBJ whole genome shotgun (WGS) entry which is preliminary data.</text>
</comment>
<evidence type="ECO:0000313" key="1">
    <source>
        <dbReference type="EMBL" id="MFC3529780.1"/>
    </source>
</evidence>
<dbReference type="EMBL" id="JBHRXJ010000014">
    <property type="protein sequence ID" value="MFC3529780.1"/>
    <property type="molecule type" value="Genomic_DNA"/>
</dbReference>
<keyword evidence="2" id="KW-1185">Reference proteome</keyword>
<sequence>MARFRDLATGDDSDNGSGLLITWTPGDTLNLRAGPGVEFATDVALADGTTLEPLEFRGIWVLVNVLKDDMSATRTGWVNTRHTRTA</sequence>
<dbReference type="Proteomes" id="UP001595721">
    <property type="component" value="Unassembled WGS sequence"/>
</dbReference>
<gene>
    <name evidence="1" type="ORF">ACFOMH_16510</name>
</gene>
<dbReference type="RefSeq" id="WP_377745863.1">
    <property type="nucleotide sequence ID" value="NZ_JBHRXJ010000014.1"/>
</dbReference>
<dbReference type="Gene3D" id="2.30.30.40">
    <property type="entry name" value="SH3 Domains"/>
    <property type="match status" value="1"/>
</dbReference>
<evidence type="ECO:0008006" key="3">
    <source>
        <dbReference type="Google" id="ProtNLM"/>
    </source>
</evidence>
<reference evidence="2" key="1">
    <citation type="journal article" date="2019" name="Int. J. Syst. Evol. Microbiol.">
        <title>The Global Catalogue of Microorganisms (GCM) 10K type strain sequencing project: providing services to taxonomists for standard genome sequencing and annotation.</title>
        <authorList>
            <consortium name="The Broad Institute Genomics Platform"/>
            <consortium name="The Broad Institute Genome Sequencing Center for Infectious Disease"/>
            <person name="Wu L."/>
            <person name="Ma J."/>
        </authorList>
    </citation>
    <scope>NUCLEOTIDE SEQUENCE [LARGE SCALE GENOMIC DNA]</scope>
    <source>
        <strain evidence="2">KCTC 42899</strain>
    </source>
</reference>
<evidence type="ECO:0000313" key="2">
    <source>
        <dbReference type="Proteomes" id="UP001595721"/>
    </source>
</evidence>
<protein>
    <recommendedName>
        <fullName evidence="3">SH3 domain-containing protein</fullName>
    </recommendedName>
</protein>
<name>A0ABV7RAR2_9RHOB</name>
<proteinExistence type="predicted"/>
<organism evidence="1 2">
    <name type="scientific">Paracoccus mangrovi</name>
    <dbReference type="NCBI Taxonomy" id="1715645"/>
    <lineage>
        <taxon>Bacteria</taxon>
        <taxon>Pseudomonadati</taxon>
        <taxon>Pseudomonadota</taxon>
        <taxon>Alphaproteobacteria</taxon>
        <taxon>Rhodobacterales</taxon>
        <taxon>Paracoccaceae</taxon>
        <taxon>Paracoccus</taxon>
    </lineage>
</organism>